<accession>A0A653ZWW3</accession>
<dbReference type="EMBL" id="CABWMC010000029">
    <property type="protein sequence ID" value="VXC59928.1"/>
    <property type="molecule type" value="Genomic_DNA"/>
</dbReference>
<gene>
    <name evidence="1" type="ORF">BACI71_40353</name>
</gene>
<organism evidence="1 2">
    <name type="scientific">Bacillus mycoides</name>
    <dbReference type="NCBI Taxonomy" id="1405"/>
    <lineage>
        <taxon>Bacteria</taxon>
        <taxon>Bacillati</taxon>
        <taxon>Bacillota</taxon>
        <taxon>Bacilli</taxon>
        <taxon>Bacillales</taxon>
        <taxon>Bacillaceae</taxon>
        <taxon>Bacillus</taxon>
        <taxon>Bacillus cereus group</taxon>
    </lineage>
</organism>
<dbReference type="Proteomes" id="UP000437562">
    <property type="component" value="Unassembled WGS sequence"/>
</dbReference>
<protein>
    <submittedName>
        <fullName evidence="1">Uncharacterized protein</fullName>
    </submittedName>
</protein>
<proteinExistence type="predicted"/>
<evidence type="ECO:0000313" key="2">
    <source>
        <dbReference type="Proteomes" id="UP000437562"/>
    </source>
</evidence>
<evidence type="ECO:0000313" key="1">
    <source>
        <dbReference type="EMBL" id="VXC59928.1"/>
    </source>
</evidence>
<reference evidence="1 2" key="1">
    <citation type="submission" date="2019-10" db="EMBL/GenBank/DDBJ databases">
        <authorList>
            <person name="Karimi E."/>
        </authorList>
    </citation>
    <scope>NUCLEOTIDE SEQUENCE [LARGE SCALE GENOMIC DNA]</scope>
    <source>
        <strain evidence="1">Bacillus sp. 71</strain>
    </source>
</reference>
<sequence length="54" mass="6215">MHIGNHSVEYIEEVYNVLRMVKKQGGTQEDVVDALHDIRERLLDGGLQLNKPKK</sequence>
<name>A0A653ZWW3_BACMY</name>
<dbReference type="AlphaFoldDB" id="A0A653ZWW3"/>